<reference evidence="2 3" key="1">
    <citation type="submission" date="2016-10" db="EMBL/GenBank/DDBJ databases">
        <authorList>
            <person name="de Groot N.N."/>
        </authorList>
    </citation>
    <scope>NUCLEOTIDE SEQUENCE [LARGE SCALE GENOMIC DNA]</scope>
    <source>
        <strain evidence="2 3">DSM 6059</strain>
    </source>
</reference>
<dbReference type="PANTHER" id="PTHR42785">
    <property type="entry name" value="DNA TOPOISOMERASE, TYPE IA, CORE"/>
    <property type="match status" value="1"/>
</dbReference>
<sequence length="186" mass="20740">MTKIDSDLFTAHEHALETELGTCPDCDSELVIRHSKSGPFVGCISYPNCEYTKSLIDHDIEQVKVLENSNCPLCSEVLAVKNGRYGMFIGCTAFPVCHYVVHESDDKENESLPQCPKCKAGELVKRSNKSGRTFYSCNAYPDCNYILNQLPVDQKCPNCGWSVLIEKQTATGNRLLCPQKSCGYKQ</sequence>
<dbReference type="Proteomes" id="UP000198862">
    <property type="component" value="Unassembled WGS sequence"/>
</dbReference>
<dbReference type="GO" id="GO:0006265">
    <property type="term" value="P:DNA topological change"/>
    <property type="evidence" value="ECO:0007669"/>
    <property type="project" value="InterPro"/>
</dbReference>
<feature type="domain" description="DNA topoisomerase type IA zn finger" evidence="1">
    <location>
        <begin position="114"/>
        <end position="148"/>
    </location>
</feature>
<evidence type="ECO:0000313" key="3">
    <source>
        <dbReference type="Proteomes" id="UP000198862"/>
    </source>
</evidence>
<dbReference type="AlphaFoldDB" id="A0A1I1JNW7"/>
<proteinExistence type="predicted"/>
<keyword evidence="2" id="KW-0413">Isomerase</keyword>
<dbReference type="GO" id="GO:0005694">
    <property type="term" value="C:chromosome"/>
    <property type="evidence" value="ECO:0007669"/>
    <property type="project" value="InterPro"/>
</dbReference>
<dbReference type="SUPFAM" id="SSF57783">
    <property type="entry name" value="Zinc beta-ribbon"/>
    <property type="match status" value="2"/>
</dbReference>
<evidence type="ECO:0000313" key="2">
    <source>
        <dbReference type="EMBL" id="SFC50317.1"/>
    </source>
</evidence>
<organism evidence="2 3">
    <name type="scientific">Pseudoalteromonas denitrificans DSM 6059</name>
    <dbReference type="NCBI Taxonomy" id="1123010"/>
    <lineage>
        <taxon>Bacteria</taxon>
        <taxon>Pseudomonadati</taxon>
        <taxon>Pseudomonadota</taxon>
        <taxon>Gammaproteobacteria</taxon>
        <taxon>Alteromonadales</taxon>
        <taxon>Pseudoalteromonadaceae</taxon>
        <taxon>Pseudoalteromonas</taxon>
    </lineage>
</organism>
<dbReference type="PANTHER" id="PTHR42785:SF1">
    <property type="entry name" value="DNA TOPOISOMERASE"/>
    <property type="match status" value="1"/>
</dbReference>
<feature type="domain" description="DNA topoisomerase type IA zn finger" evidence="1">
    <location>
        <begin position="153"/>
        <end position="172"/>
    </location>
</feature>
<protein>
    <submittedName>
        <fullName evidence="2">Putative DNA topoisomerase</fullName>
    </submittedName>
</protein>
<feature type="domain" description="DNA topoisomerase type IA zn finger" evidence="1">
    <location>
        <begin position="21"/>
        <end position="55"/>
    </location>
</feature>
<dbReference type="InterPro" id="IPR000380">
    <property type="entry name" value="Topo_IA"/>
</dbReference>
<dbReference type="GO" id="GO:0003677">
    <property type="term" value="F:DNA binding"/>
    <property type="evidence" value="ECO:0007669"/>
    <property type="project" value="InterPro"/>
</dbReference>
<dbReference type="InterPro" id="IPR013498">
    <property type="entry name" value="Topo_IA_Znf"/>
</dbReference>
<dbReference type="Pfam" id="PF01396">
    <property type="entry name" value="Zn_ribbon_Top1"/>
    <property type="match status" value="4"/>
</dbReference>
<name>A0A1I1JNW7_9GAMM</name>
<accession>A0A1I1JNW7</accession>
<feature type="domain" description="DNA topoisomerase type IA zn finger" evidence="1">
    <location>
        <begin position="70"/>
        <end position="102"/>
    </location>
</feature>
<dbReference type="STRING" id="1123010.SAMN02745724_01830"/>
<dbReference type="OrthoDB" id="6412825at2"/>
<dbReference type="RefSeq" id="WP_091982991.1">
    <property type="nucleotide sequence ID" value="NZ_FOLO01000010.1"/>
</dbReference>
<evidence type="ECO:0000259" key="1">
    <source>
        <dbReference type="Pfam" id="PF01396"/>
    </source>
</evidence>
<dbReference type="GO" id="GO:0003917">
    <property type="term" value="F:DNA topoisomerase type I (single strand cut, ATP-independent) activity"/>
    <property type="evidence" value="ECO:0007669"/>
    <property type="project" value="InterPro"/>
</dbReference>
<keyword evidence="3" id="KW-1185">Reference proteome</keyword>
<gene>
    <name evidence="2" type="ORF">SAMN02745724_01830</name>
</gene>
<dbReference type="Gene3D" id="3.30.65.10">
    <property type="entry name" value="Bacterial Topoisomerase I, domain 1"/>
    <property type="match status" value="3"/>
</dbReference>
<dbReference type="EMBL" id="FOLO01000010">
    <property type="protein sequence ID" value="SFC50317.1"/>
    <property type="molecule type" value="Genomic_DNA"/>
</dbReference>